<gene>
    <name evidence="3" type="ORF">B0E33_09380</name>
</gene>
<dbReference type="Gene3D" id="3.40.50.1820">
    <property type="entry name" value="alpha/beta hydrolase"/>
    <property type="match status" value="1"/>
</dbReference>
<accession>A0ABM6I0P5</accession>
<dbReference type="InterPro" id="IPR050266">
    <property type="entry name" value="AB_hydrolase_sf"/>
</dbReference>
<evidence type="ECO:0000259" key="2">
    <source>
        <dbReference type="PROSITE" id="PS50043"/>
    </source>
</evidence>
<dbReference type="Proteomes" id="UP000188174">
    <property type="component" value="Chromosome"/>
</dbReference>
<dbReference type="PRINTS" id="PR00111">
    <property type="entry name" value="ABHYDROLASE"/>
</dbReference>
<sequence length="360" mass="39592">MMRRGVPKQDIFFVTAKDGARIACASSGRGPTIVRAAHWLTHISRDLDSPVWQHWLAELTGFGRLVRYDLRGCGLSSRNISEISFEAWLSDLEAVTEAIDEPFTLIGMSQGAALSIAYALRHPDKVERLVLIGGYARGLLARDTSDRARLEAATLTNLMRLGWGRDDTAFNQVFTHLFIPDGTLAQHKWWRSLEQDTASADIAARTMETLHRIDVLNLAAQLKVPTLVLHANGDARVPFAQGRELAMTIPDAKFVPLDSNNHVLLDTEPAWNVLLSSLQDFLGTSADLAVSDTDFGLTTAEEQVLTLVAKGLSNSEIAELLDKSEKTVRNQVSSLFDKVGVHTRSELIVRVLSAQTGQTP</sequence>
<dbReference type="InterPro" id="IPR016032">
    <property type="entry name" value="Sig_transdc_resp-reg_C-effctor"/>
</dbReference>
<proteinExistence type="predicted"/>
<feature type="domain" description="HTH luxR-type" evidence="2">
    <location>
        <begin position="290"/>
        <end position="355"/>
    </location>
</feature>
<dbReference type="InterPro" id="IPR029058">
    <property type="entry name" value="AB_hydrolase_fold"/>
</dbReference>
<dbReference type="InterPro" id="IPR036388">
    <property type="entry name" value="WH-like_DNA-bd_sf"/>
</dbReference>
<dbReference type="PANTHER" id="PTHR43798">
    <property type="entry name" value="MONOACYLGLYCEROL LIPASE"/>
    <property type="match status" value="1"/>
</dbReference>
<dbReference type="Pfam" id="PF00196">
    <property type="entry name" value="GerE"/>
    <property type="match status" value="1"/>
</dbReference>
<evidence type="ECO:0000256" key="1">
    <source>
        <dbReference type="ARBA" id="ARBA00022801"/>
    </source>
</evidence>
<dbReference type="InterPro" id="IPR000073">
    <property type="entry name" value="AB_hydrolase_1"/>
</dbReference>
<evidence type="ECO:0000313" key="4">
    <source>
        <dbReference type="Proteomes" id="UP000188174"/>
    </source>
</evidence>
<dbReference type="PRINTS" id="PR00038">
    <property type="entry name" value="HTHLUXR"/>
</dbReference>
<evidence type="ECO:0000313" key="3">
    <source>
        <dbReference type="EMBL" id="AQQ03777.1"/>
    </source>
</evidence>
<protein>
    <submittedName>
        <fullName evidence="3">Helix-turn-helix transcriptional regulator</fullName>
    </submittedName>
</protein>
<dbReference type="PANTHER" id="PTHR43798:SF31">
    <property type="entry name" value="AB HYDROLASE SUPERFAMILY PROTEIN YCLE"/>
    <property type="match status" value="1"/>
</dbReference>
<dbReference type="CDD" id="cd06170">
    <property type="entry name" value="LuxR_C_like"/>
    <property type="match status" value="1"/>
</dbReference>
<name>A0ABM6I0P5_9HYPH</name>
<dbReference type="EMBL" id="CP019630">
    <property type="protein sequence ID" value="AQQ03777.1"/>
    <property type="molecule type" value="Genomic_DNA"/>
</dbReference>
<dbReference type="SUPFAM" id="SSF53474">
    <property type="entry name" value="alpha/beta-Hydrolases"/>
    <property type="match status" value="1"/>
</dbReference>
<dbReference type="PROSITE" id="PS50043">
    <property type="entry name" value="HTH_LUXR_2"/>
    <property type="match status" value="1"/>
</dbReference>
<dbReference type="Gene3D" id="1.10.10.10">
    <property type="entry name" value="Winged helix-like DNA-binding domain superfamily/Winged helix DNA-binding domain"/>
    <property type="match status" value="1"/>
</dbReference>
<organism evidence="3 4">
    <name type="scientific">Roseibium algicola</name>
    <dbReference type="NCBI Taxonomy" id="2857014"/>
    <lineage>
        <taxon>Bacteria</taxon>
        <taxon>Pseudomonadati</taxon>
        <taxon>Pseudomonadota</taxon>
        <taxon>Alphaproteobacteria</taxon>
        <taxon>Hyphomicrobiales</taxon>
        <taxon>Stappiaceae</taxon>
        <taxon>Roseibium</taxon>
    </lineage>
</organism>
<reference evidence="3 4" key="1">
    <citation type="submission" date="2017-02" db="EMBL/GenBank/DDBJ databases">
        <authorList>
            <person name="Jeong S."/>
        </authorList>
    </citation>
    <scope>NUCLEOTIDE SEQUENCE [LARGE SCALE GENOMIC DNA]</scope>
    <source>
        <strain evidence="3 4">RMAR6-6</strain>
    </source>
</reference>
<keyword evidence="4" id="KW-1185">Reference proteome</keyword>
<dbReference type="SMART" id="SM00421">
    <property type="entry name" value="HTH_LUXR"/>
    <property type="match status" value="1"/>
</dbReference>
<dbReference type="Pfam" id="PF00561">
    <property type="entry name" value="Abhydrolase_1"/>
    <property type="match status" value="1"/>
</dbReference>
<keyword evidence="1" id="KW-0378">Hydrolase</keyword>
<dbReference type="InterPro" id="IPR000792">
    <property type="entry name" value="Tscrpt_reg_LuxR_C"/>
</dbReference>
<dbReference type="SUPFAM" id="SSF46894">
    <property type="entry name" value="C-terminal effector domain of the bipartite response regulators"/>
    <property type="match status" value="1"/>
</dbReference>